<comment type="caution">
    <text evidence="2">The sequence shown here is derived from an EMBL/GenBank/DDBJ whole genome shotgun (WGS) entry which is preliminary data.</text>
</comment>
<evidence type="ECO:0000313" key="3">
    <source>
        <dbReference type="Proteomes" id="UP001054902"/>
    </source>
</evidence>
<proteinExistence type="predicted"/>
<feature type="region of interest" description="Disordered" evidence="1">
    <location>
        <begin position="1"/>
        <end position="27"/>
    </location>
</feature>
<feature type="compositionally biased region" description="Polar residues" evidence="1">
    <location>
        <begin position="1"/>
        <end position="19"/>
    </location>
</feature>
<keyword evidence="3" id="KW-1185">Reference proteome</keyword>
<dbReference type="AlphaFoldDB" id="A0AAD3CGE0"/>
<accession>A0AAD3CGE0</accession>
<sequence>MENSINNDFNSSAPTTTASIPRPSITIMPKRPASLNLSRPSSLLKKPAFGTKGLVKTSKVQHRPSWNVAQDVSMLPEIPFFHVHTQTTTTVPNEKPQTIADRIVSAVGEISAVGSFDNELAKAIIHTMKGDKISIQMFQKDDAVLVEIDRVNGDVISFHHTAKILLQAANSIPSSPTKSMEETKVVTPPATQGRIQILSHAMEKAQSLLRKDRIDAVILGMESLDFLTDGESSSREITIGASKAILCNGNEYQEVKDFLFGCIMDDFDEETDVDLLHEHENRLFHSLKIIGNALSTNNEVGKDSQFNLDMEEMKDLLDRLIGLMKQKSAGSIDHVHRTYQVARCVSYILDLSQEMKNVAFELGLAELASDFLEGGSSKHSMLAETSEAIILSLKKY</sequence>
<organism evidence="2 3">
    <name type="scientific">Chaetoceros tenuissimus</name>
    <dbReference type="NCBI Taxonomy" id="426638"/>
    <lineage>
        <taxon>Eukaryota</taxon>
        <taxon>Sar</taxon>
        <taxon>Stramenopiles</taxon>
        <taxon>Ochrophyta</taxon>
        <taxon>Bacillariophyta</taxon>
        <taxon>Coscinodiscophyceae</taxon>
        <taxon>Chaetocerotophycidae</taxon>
        <taxon>Chaetocerotales</taxon>
        <taxon>Chaetocerotaceae</taxon>
        <taxon>Chaetoceros</taxon>
    </lineage>
</organism>
<protein>
    <submittedName>
        <fullName evidence="2">Uncharacterized protein</fullName>
    </submittedName>
</protein>
<dbReference type="Proteomes" id="UP001054902">
    <property type="component" value="Unassembled WGS sequence"/>
</dbReference>
<name>A0AAD3CGE0_9STRA</name>
<reference evidence="2 3" key="1">
    <citation type="journal article" date="2021" name="Sci. Rep.">
        <title>The genome of the diatom Chaetoceros tenuissimus carries an ancient integrated fragment of an extant virus.</title>
        <authorList>
            <person name="Hongo Y."/>
            <person name="Kimura K."/>
            <person name="Takaki Y."/>
            <person name="Yoshida Y."/>
            <person name="Baba S."/>
            <person name="Kobayashi G."/>
            <person name="Nagasaki K."/>
            <person name="Hano T."/>
            <person name="Tomaru Y."/>
        </authorList>
    </citation>
    <scope>NUCLEOTIDE SEQUENCE [LARGE SCALE GENOMIC DNA]</scope>
    <source>
        <strain evidence="2 3">NIES-3715</strain>
    </source>
</reference>
<evidence type="ECO:0000256" key="1">
    <source>
        <dbReference type="SAM" id="MobiDB-lite"/>
    </source>
</evidence>
<gene>
    <name evidence="2" type="ORF">CTEN210_01827</name>
</gene>
<evidence type="ECO:0000313" key="2">
    <source>
        <dbReference type="EMBL" id="GFH45353.1"/>
    </source>
</evidence>
<dbReference type="EMBL" id="BLLK01000020">
    <property type="protein sequence ID" value="GFH45353.1"/>
    <property type="molecule type" value="Genomic_DNA"/>
</dbReference>